<feature type="transmembrane region" description="Helical" evidence="1">
    <location>
        <begin position="21"/>
        <end position="41"/>
    </location>
</feature>
<proteinExistence type="predicted"/>
<accession>A0ABR2MJE8</accession>
<sequence length="91" mass="9792">MSPNNPISGSVPATQVSRSKALLFTVRPEVFATAVVMGVLWVLPRRLLHVTLLAFNTVAVRILSILSGGKESVFAKKENSRAFIIVASQVS</sequence>
<gene>
    <name evidence="2" type="ORF">KSP40_PGU015293</name>
</gene>
<dbReference type="Proteomes" id="UP001412067">
    <property type="component" value="Unassembled WGS sequence"/>
</dbReference>
<feature type="transmembrane region" description="Helical" evidence="1">
    <location>
        <begin position="47"/>
        <end position="67"/>
    </location>
</feature>
<keyword evidence="3" id="KW-1185">Reference proteome</keyword>
<keyword evidence="1" id="KW-1133">Transmembrane helix</keyword>
<name>A0ABR2MJE8_9ASPA</name>
<keyword evidence="1" id="KW-0472">Membrane</keyword>
<dbReference type="EMBL" id="JBBWWR010000007">
    <property type="protein sequence ID" value="KAK8964292.1"/>
    <property type="molecule type" value="Genomic_DNA"/>
</dbReference>
<protein>
    <submittedName>
        <fullName evidence="2">Uncharacterized protein</fullName>
    </submittedName>
</protein>
<comment type="caution">
    <text evidence="2">The sequence shown here is derived from an EMBL/GenBank/DDBJ whole genome shotgun (WGS) entry which is preliminary data.</text>
</comment>
<reference evidence="2 3" key="1">
    <citation type="journal article" date="2022" name="Nat. Plants">
        <title>Genomes of leafy and leafless Platanthera orchids illuminate the evolution of mycoheterotrophy.</title>
        <authorList>
            <person name="Li M.H."/>
            <person name="Liu K.W."/>
            <person name="Li Z."/>
            <person name="Lu H.C."/>
            <person name="Ye Q.L."/>
            <person name="Zhang D."/>
            <person name="Wang J.Y."/>
            <person name="Li Y.F."/>
            <person name="Zhong Z.M."/>
            <person name="Liu X."/>
            <person name="Yu X."/>
            <person name="Liu D.K."/>
            <person name="Tu X.D."/>
            <person name="Liu B."/>
            <person name="Hao Y."/>
            <person name="Liao X.Y."/>
            <person name="Jiang Y.T."/>
            <person name="Sun W.H."/>
            <person name="Chen J."/>
            <person name="Chen Y.Q."/>
            <person name="Ai Y."/>
            <person name="Zhai J.W."/>
            <person name="Wu S.S."/>
            <person name="Zhou Z."/>
            <person name="Hsiao Y.Y."/>
            <person name="Wu W.L."/>
            <person name="Chen Y.Y."/>
            <person name="Lin Y.F."/>
            <person name="Hsu J.L."/>
            <person name="Li C.Y."/>
            <person name="Wang Z.W."/>
            <person name="Zhao X."/>
            <person name="Zhong W.Y."/>
            <person name="Ma X.K."/>
            <person name="Ma L."/>
            <person name="Huang J."/>
            <person name="Chen G.Z."/>
            <person name="Huang M.Z."/>
            <person name="Huang L."/>
            <person name="Peng D.H."/>
            <person name="Luo Y.B."/>
            <person name="Zou S.Q."/>
            <person name="Chen S.P."/>
            <person name="Lan S."/>
            <person name="Tsai W.C."/>
            <person name="Van de Peer Y."/>
            <person name="Liu Z.J."/>
        </authorList>
    </citation>
    <scope>NUCLEOTIDE SEQUENCE [LARGE SCALE GENOMIC DNA]</scope>
    <source>
        <strain evidence="2">Lor288</strain>
    </source>
</reference>
<organism evidence="2 3">
    <name type="scientific">Platanthera guangdongensis</name>
    <dbReference type="NCBI Taxonomy" id="2320717"/>
    <lineage>
        <taxon>Eukaryota</taxon>
        <taxon>Viridiplantae</taxon>
        <taxon>Streptophyta</taxon>
        <taxon>Embryophyta</taxon>
        <taxon>Tracheophyta</taxon>
        <taxon>Spermatophyta</taxon>
        <taxon>Magnoliopsida</taxon>
        <taxon>Liliopsida</taxon>
        <taxon>Asparagales</taxon>
        <taxon>Orchidaceae</taxon>
        <taxon>Orchidoideae</taxon>
        <taxon>Orchideae</taxon>
        <taxon>Orchidinae</taxon>
        <taxon>Platanthera</taxon>
    </lineage>
</organism>
<evidence type="ECO:0000313" key="3">
    <source>
        <dbReference type="Proteomes" id="UP001412067"/>
    </source>
</evidence>
<evidence type="ECO:0000313" key="2">
    <source>
        <dbReference type="EMBL" id="KAK8964292.1"/>
    </source>
</evidence>
<evidence type="ECO:0000256" key="1">
    <source>
        <dbReference type="SAM" id="Phobius"/>
    </source>
</evidence>
<keyword evidence="1" id="KW-0812">Transmembrane</keyword>